<reference evidence="11" key="1">
    <citation type="submission" date="2025-08" db="UniProtKB">
        <authorList>
            <consortium name="Ensembl"/>
        </authorList>
    </citation>
    <scope>IDENTIFICATION</scope>
</reference>
<feature type="transmembrane region" description="Helical" evidence="8">
    <location>
        <begin position="153"/>
        <end position="174"/>
    </location>
</feature>
<dbReference type="CDD" id="cd04269">
    <property type="entry name" value="ZnMc_adamalysin_II_like"/>
    <property type="match status" value="1"/>
</dbReference>
<evidence type="ECO:0000256" key="6">
    <source>
        <dbReference type="PROSITE-ProRule" id="PRU00276"/>
    </source>
</evidence>
<dbReference type="GO" id="GO:0004222">
    <property type="term" value="F:metalloendopeptidase activity"/>
    <property type="evidence" value="ECO:0007669"/>
    <property type="project" value="InterPro"/>
</dbReference>
<evidence type="ECO:0000256" key="1">
    <source>
        <dbReference type="ARBA" id="ARBA00004167"/>
    </source>
</evidence>
<dbReference type="InterPro" id="IPR000742">
    <property type="entry name" value="EGF"/>
</dbReference>
<name>A0A8B9IGP1_ANSCY</name>
<dbReference type="Gene3D" id="3.40.390.10">
    <property type="entry name" value="Collagenase (Catalytic Domain)"/>
    <property type="match status" value="1"/>
</dbReference>
<dbReference type="Gene3D" id="4.10.70.10">
    <property type="entry name" value="Disintegrin domain"/>
    <property type="match status" value="1"/>
</dbReference>
<dbReference type="InterPro" id="IPR001762">
    <property type="entry name" value="Disintegrin_dom"/>
</dbReference>
<comment type="subcellular location">
    <subcellularLocation>
        <location evidence="1">Membrane</location>
        <topology evidence="1">Single-pass membrane protein</topology>
    </subcellularLocation>
</comment>
<feature type="domain" description="Peptidase M12B" evidence="10">
    <location>
        <begin position="185"/>
        <end position="382"/>
    </location>
</feature>
<evidence type="ECO:0000256" key="4">
    <source>
        <dbReference type="ARBA" id="ARBA00023136"/>
    </source>
</evidence>
<sequence length="664" mass="72878">ILGRSVRRGFLLQGCSVDLLLASGTDPLRAALVRVCISSHPAAAITSSQGQRGADEGTKTKQWSVQVSAPRGTRLYSFQRDCFYEGYVEGFPVSLVALSTCSGLSGVLQLANTSYGIRPLEAAAGYQHLIYQMRNENVETQLLAENKGNHSGYSMGVFLLLFSLLWFVLGLYFLKGKEAVHRSPRYLEMHAVLDKALYDYMGADTGAVTAKIVQLFSYVNSMFTRLNLTIVLSSLEFWTEKNKIPTTGDAEELLQRFLQWKNIHRVLRLQDITFLFVYREQSPSVGASSAKKLCLKNHAGGVALYRSAMTLEAFAVVVAQLLGLSLGMVYDDPGSCRCAGAACIMQPSAVHSAGTKAFSSCSIRDFQRFLATGEGQCLLNRPTMDVSYKAPVCGNKVVEPGEACDCGSAEECRRDLCCTVGCKRRKGVQCLSGPCCWKCKFVKSGTLCRTSPEDECELKEYCNGTSGECTPNQWVMDGHPCSRNTAFCYRGVCQTADKQCQEIFGKGAKNGPLACYEEINGQRDRMGHCGSNHSGYHSCAWKNLQCGKLICEYPGNVPFTKEKAAVIYARVQNTLCVTLDYMKPPTERDPMLVKDGTVCGDHKVCNNKGTCHCHPGWKPPNCREKVGRQGGSKDSPFSAGEQRGQRACWVVEKEKRNRAGVGAE</sequence>
<comment type="caution">
    <text evidence="6">Lacks conserved residue(s) required for the propagation of feature annotation.</text>
</comment>
<proteinExistence type="predicted"/>
<evidence type="ECO:0000256" key="2">
    <source>
        <dbReference type="ARBA" id="ARBA00022692"/>
    </source>
</evidence>
<dbReference type="InterPro" id="IPR001590">
    <property type="entry name" value="Peptidase_M12B"/>
</dbReference>
<dbReference type="InterPro" id="IPR034027">
    <property type="entry name" value="Reprolysin_adamalysin"/>
</dbReference>
<dbReference type="SMART" id="SM00608">
    <property type="entry name" value="ACR"/>
    <property type="match status" value="1"/>
</dbReference>
<dbReference type="FunFam" id="4.10.70.10:FF:000003">
    <property type="entry name" value="Disintegrin and metalloproteinase domain-containing protein 17"/>
    <property type="match status" value="1"/>
</dbReference>
<feature type="transmembrane region" description="Helical" evidence="8">
    <location>
        <begin position="313"/>
        <end position="330"/>
    </location>
</feature>
<dbReference type="InterPro" id="IPR018358">
    <property type="entry name" value="Disintegrin_CS"/>
</dbReference>
<dbReference type="SMART" id="SM00050">
    <property type="entry name" value="DISIN"/>
    <property type="match status" value="1"/>
</dbReference>
<evidence type="ECO:0000259" key="9">
    <source>
        <dbReference type="PROSITE" id="PS50214"/>
    </source>
</evidence>
<dbReference type="InterPro" id="IPR006586">
    <property type="entry name" value="ADAM_Cys-rich"/>
</dbReference>
<keyword evidence="5 6" id="KW-1015">Disulfide bond</keyword>
<evidence type="ECO:0000259" key="10">
    <source>
        <dbReference type="PROSITE" id="PS50215"/>
    </source>
</evidence>
<keyword evidence="4 8" id="KW-0472">Membrane</keyword>
<keyword evidence="12" id="KW-1185">Reference proteome</keyword>
<dbReference type="Pfam" id="PF08516">
    <property type="entry name" value="ADAM_CR"/>
    <property type="match status" value="1"/>
</dbReference>
<dbReference type="AlphaFoldDB" id="A0A8B9IGP1"/>
<keyword evidence="2 8" id="KW-0812">Transmembrane</keyword>
<dbReference type="PROSITE" id="PS01186">
    <property type="entry name" value="EGF_2"/>
    <property type="match status" value="1"/>
</dbReference>
<evidence type="ECO:0000256" key="8">
    <source>
        <dbReference type="SAM" id="Phobius"/>
    </source>
</evidence>
<dbReference type="InterPro" id="IPR024079">
    <property type="entry name" value="MetalloPept_cat_dom_sf"/>
</dbReference>
<dbReference type="Pfam" id="PF01421">
    <property type="entry name" value="Reprolysin"/>
    <property type="match status" value="1"/>
</dbReference>
<dbReference type="PROSITE" id="PS00427">
    <property type="entry name" value="DISINTEGRIN_1"/>
    <property type="match status" value="1"/>
</dbReference>
<evidence type="ECO:0000256" key="7">
    <source>
        <dbReference type="SAM" id="MobiDB-lite"/>
    </source>
</evidence>
<dbReference type="GO" id="GO:0006508">
    <property type="term" value="P:proteolysis"/>
    <property type="evidence" value="ECO:0007669"/>
    <property type="project" value="InterPro"/>
</dbReference>
<dbReference type="Ensembl" id="ENSACDT00005007574.1">
    <property type="protein sequence ID" value="ENSACDP00005006293.1"/>
    <property type="gene ID" value="ENSACDG00005004606.1"/>
</dbReference>
<dbReference type="PANTHER" id="PTHR11905">
    <property type="entry name" value="ADAM A DISINTEGRIN AND METALLOPROTEASE DOMAIN"/>
    <property type="match status" value="1"/>
</dbReference>
<dbReference type="Pfam" id="PF00200">
    <property type="entry name" value="Disintegrin"/>
    <property type="match status" value="1"/>
</dbReference>
<evidence type="ECO:0000256" key="5">
    <source>
        <dbReference type="ARBA" id="ARBA00023157"/>
    </source>
</evidence>
<evidence type="ECO:0000313" key="11">
    <source>
        <dbReference type="Ensembl" id="ENSACDP00005006293.1"/>
    </source>
</evidence>
<dbReference type="GO" id="GO:0007339">
    <property type="term" value="P:binding of sperm to zona pellucida"/>
    <property type="evidence" value="ECO:0007669"/>
    <property type="project" value="TreeGrafter"/>
</dbReference>
<dbReference type="GO" id="GO:0008584">
    <property type="term" value="P:male gonad development"/>
    <property type="evidence" value="ECO:0007669"/>
    <property type="project" value="TreeGrafter"/>
</dbReference>
<dbReference type="SUPFAM" id="SSF57552">
    <property type="entry name" value="Blood coagulation inhibitor (disintegrin)"/>
    <property type="match status" value="1"/>
</dbReference>
<reference evidence="11" key="2">
    <citation type="submission" date="2025-09" db="UniProtKB">
        <authorList>
            <consortium name="Ensembl"/>
        </authorList>
    </citation>
    <scope>IDENTIFICATION</scope>
</reference>
<dbReference type="PANTHER" id="PTHR11905:SF158">
    <property type="entry name" value="DISINTEGRIN AND METALLOPROTEINASE DOMAIN-CONTAINING PROTEIN 18"/>
    <property type="match status" value="1"/>
</dbReference>
<evidence type="ECO:0000256" key="3">
    <source>
        <dbReference type="ARBA" id="ARBA00022989"/>
    </source>
</evidence>
<feature type="region of interest" description="Disordered" evidence="7">
    <location>
        <begin position="624"/>
        <end position="645"/>
    </location>
</feature>
<dbReference type="SUPFAM" id="SSF55486">
    <property type="entry name" value="Metalloproteases ('zincins'), catalytic domain"/>
    <property type="match status" value="1"/>
</dbReference>
<dbReference type="PROSITE" id="PS50214">
    <property type="entry name" value="DISINTEGRIN_2"/>
    <property type="match status" value="1"/>
</dbReference>
<dbReference type="PROSITE" id="PS50215">
    <property type="entry name" value="ADAM_MEPRO"/>
    <property type="match status" value="1"/>
</dbReference>
<dbReference type="Proteomes" id="UP000694521">
    <property type="component" value="Unplaced"/>
</dbReference>
<evidence type="ECO:0000313" key="12">
    <source>
        <dbReference type="Proteomes" id="UP000694521"/>
    </source>
</evidence>
<dbReference type="InterPro" id="IPR036436">
    <property type="entry name" value="Disintegrin_dom_sf"/>
</dbReference>
<dbReference type="GO" id="GO:0005886">
    <property type="term" value="C:plasma membrane"/>
    <property type="evidence" value="ECO:0007669"/>
    <property type="project" value="TreeGrafter"/>
</dbReference>
<organism evidence="11 12">
    <name type="scientific">Anser cygnoides</name>
    <name type="common">Swan goose</name>
    <dbReference type="NCBI Taxonomy" id="8845"/>
    <lineage>
        <taxon>Eukaryota</taxon>
        <taxon>Metazoa</taxon>
        <taxon>Chordata</taxon>
        <taxon>Craniata</taxon>
        <taxon>Vertebrata</taxon>
        <taxon>Euteleostomi</taxon>
        <taxon>Archelosauria</taxon>
        <taxon>Archosauria</taxon>
        <taxon>Dinosauria</taxon>
        <taxon>Saurischia</taxon>
        <taxon>Theropoda</taxon>
        <taxon>Coelurosauria</taxon>
        <taxon>Aves</taxon>
        <taxon>Neognathae</taxon>
        <taxon>Galloanserae</taxon>
        <taxon>Anseriformes</taxon>
        <taxon>Anatidae</taxon>
        <taxon>Anserinae</taxon>
        <taxon>Anser</taxon>
    </lineage>
</organism>
<protein>
    <submittedName>
        <fullName evidence="11">Uncharacterized protein</fullName>
    </submittedName>
</protein>
<feature type="domain" description="Disintegrin" evidence="9">
    <location>
        <begin position="390"/>
        <end position="477"/>
    </location>
</feature>
<dbReference type="GO" id="GO:0007155">
    <property type="term" value="P:cell adhesion"/>
    <property type="evidence" value="ECO:0007669"/>
    <property type="project" value="TreeGrafter"/>
</dbReference>
<feature type="disulfide bond" evidence="6">
    <location>
        <begin position="338"/>
        <end position="343"/>
    </location>
</feature>
<keyword evidence="3 8" id="KW-1133">Transmembrane helix</keyword>
<accession>A0A8B9IGP1</accession>